<accession>A0A1I7XJX6</accession>
<dbReference type="AlphaFoldDB" id="A0A1I7XJX6"/>
<dbReference type="Proteomes" id="UP000095283">
    <property type="component" value="Unplaced"/>
</dbReference>
<organism evidence="2 3">
    <name type="scientific">Heterorhabditis bacteriophora</name>
    <name type="common">Entomopathogenic nematode worm</name>
    <dbReference type="NCBI Taxonomy" id="37862"/>
    <lineage>
        <taxon>Eukaryota</taxon>
        <taxon>Metazoa</taxon>
        <taxon>Ecdysozoa</taxon>
        <taxon>Nematoda</taxon>
        <taxon>Chromadorea</taxon>
        <taxon>Rhabditida</taxon>
        <taxon>Rhabditina</taxon>
        <taxon>Rhabditomorpha</taxon>
        <taxon>Strongyloidea</taxon>
        <taxon>Heterorhabditidae</taxon>
        <taxon>Heterorhabditis</taxon>
    </lineage>
</organism>
<feature type="region of interest" description="Disordered" evidence="1">
    <location>
        <begin position="71"/>
        <end position="99"/>
    </location>
</feature>
<proteinExistence type="predicted"/>
<name>A0A1I7XJX6_HETBA</name>
<sequence length="99" mass="11554">MFSVFFSTSLDIYSHVPRKIYIRPPLGVKKMSLNVPAEPYRVNDYLHPKYSLPPVKIDIVEKKWEFEQLLRTPGRAPRTSHSPSPKQSLTTDQIRQMEV</sequence>
<keyword evidence="2" id="KW-1185">Reference proteome</keyword>
<reference evidence="3" key="1">
    <citation type="submission" date="2016-11" db="UniProtKB">
        <authorList>
            <consortium name="WormBaseParasite"/>
        </authorList>
    </citation>
    <scope>IDENTIFICATION</scope>
</reference>
<evidence type="ECO:0000313" key="3">
    <source>
        <dbReference type="WBParaSite" id="Hba_18066"/>
    </source>
</evidence>
<protein>
    <submittedName>
        <fullName evidence="3">39S ribosomal protein L41, mitochondrial</fullName>
    </submittedName>
</protein>
<evidence type="ECO:0000313" key="2">
    <source>
        <dbReference type="Proteomes" id="UP000095283"/>
    </source>
</evidence>
<feature type="compositionally biased region" description="Polar residues" evidence="1">
    <location>
        <begin position="79"/>
        <end position="99"/>
    </location>
</feature>
<dbReference type="WBParaSite" id="Hba_18066">
    <property type="protein sequence ID" value="Hba_18066"/>
    <property type="gene ID" value="Hba_18066"/>
</dbReference>
<evidence type="ECO:0000256" key="1">
    <source>
        <dbReference type="SAM" id="MobiDB-lite"/>
    </source>
</evidence>